<dbReference type="SMART" id="SM00382">
    <property type="entry name" value="AAA"/>
    <property type="match status" value="1"/>
</dbReference>
<dbReference type="SUPFAM" id="SSF52540">
    <property type="entry name" value="P-loop containing nucleoside triphosphate hydrolases"/>
    <property type="match status" value="1"/>
</dbReference>
<dbReference type="RefSeq" id="WP_018119549.1">
    <property type="nucleotide sequence ID" value="NZ_CBCRTU010000001.1"/>
</dbReference>
<dbReference type="PANTHER" id="PTHR42794:SF2">
    <property type="entry name" value="ABC TRANSPORTER ATP-BINDING PROTEIN"/>
    <property type="match status" value="1"/>
</dbReference>
<dbReference type="EMBL" id="JASNVK010000001">
    <property type="protein sequence ID" value="MDK4299692.1"/>
    <property type="molecule type" value="Genomic_DNA"/>
</dbReference>
<dbReference type="PANTHER" id="PTHR42794">
    <property type="entry name" value="HEMIN IMPORT ATP-BINDING PROTEIN HMUV"/>
    <property type="match status" value="1"/>
</dbReference>
<dbReference type="Gene3D" id="3.40.50.300">
    <property type="entry name" value="P-loop containing nucleotide triphosphate hydrolases"/>
    <property type="match status" value="1"/>
</dbReference>
<feature type="domain" description="ABC transporter" evidence="3">
    <location>
        <begin position="20"/>
        <end position="250"/>
    </location>
</feature>
<evidence type="ECO:0000256" key="2">
    <source>
        <dbReference type="ARBA" id="ARBA00022840"/>
    </source>
</evidence>
<dbReference type="InterPro" id="IPR027417">
    <property type="entry name" value="P-loop_NTPase"/>
</dbReference>
<dbReference type="InterPro" id="IPR003439">
    <property type="entry name" value="ABC_transporter-like_ATP-bd"/>
</dbReference>
<comment type="caution">
    <text evidence="4">The sequence shown here is derived from an EMBL/GenBank/DDBJ whole genome shotgun (WGS) entry which is preliminary data.</text>
</comment>
<evidence type="ECO:0000313" key="5">
    <source>
        <dbReference type="Proteomes" id="UP001243856"/>
    </source>
</evidence>
<evidence type="ECO:0000259" key="3">
    <source>
        <dbReference type="PROSITE" id="PS50893"/>
    </source>
</evidence>
<evidence type="ECO:0000313" key="4">
    <source>
        <dbReference type="EMBL" id="MDK4299692.1"/>
    </source>
</evidence>
<keyword evidence="1" id="KW-0547">Nucleotide-binding</keyword>
<organism evidence="4 5">
    <name type="scientific">Corynebacterium propinquum</name>
    <dbReference type="NCBI Taxonomy" id="43769"/>
    <lineage>
        <taxon>Bacteria</taxon>
        <taxon>Bacillati</taxon>
        <taxon>Actinomycetota</taxon>
        <taxon>Actinomycetes</taxon>
        <taxon>Mycobacteriales</taxon>
        <taxon>Corynebacteriaceae</taxon>
        <taxon>Corynebacterium</taxon>
    </lineage>
</organism>
<dbReference type="InterPro" id="IPR003593">
    <property type="entry name" value="AAA+_ATPase"/>
</dbReference>
<sequence>MELTTAQPAATEPVPQEVSLEISGLSASYGSHRVLHNVNVARLTGGQIVGLLGPNASGKTTLIKTLADVHRGYTGHVDFQVDGVTPRGKKKRQLTGYVPQDLPSTAALRAFEAVLIAARRETCEDPVLRTGEVMHELGLDGIASRYLNELSGGQRQLVALAQMLVGRPGLMLLDEPTSALDLHHQLFVLSQVRAKSRQEGSLGLIAIHDINLAARMCDTLVVLKDGCIRAQGHPKDVLNRELVEAVYHVEADIVLHNDVPLVAPLHAVRR</sequence>
<dbReference type="GO" id="GO:0005524">
    <property type="term" value="F:ATP binding"/>
    <property type="evidence" value="ECO:0007669"/>
    <property type="project" value="UniProtKB-KW"/>
</dbReference>
<protein>
    <submittedName>
        <fullName evidence="4">ABC transporter ATP-binding protein</fullName>
    </submittedName>
</protein>
<keyword evidence="5" id="KW-1185">Reference proteome</keyword>
<dbReference type="Pfam" id="PF00005">
    <property type="entry name" value="ABC_tran"/>
    <property type="match status" value="1"/>
</dbReference>
<evidence type="ECO:0000256" key="1">
    <source>
        <dbReference type="ARBA" id="ARBA00022741"/>
    </source>
</evidence>
<reference evidence="4 5" key="1">
    <citation type="submission" date="2023-05" db="EMBL/GenBank/DDBJ databases">
        <title>Metabolic capabilities are highly conserved among human nasal-associated Corynebacterium species in pangenomic analyses.</title>
        <authorList>
            <person name="Tran T.H."/>
            <person name="Roberts A.Q."/>
            <person name="Escapa I.F."/>
            <person name="Gao W."/>
            <person name="Conlan S."/>
            <person name="Kong H."/>
            <person name="Segre J.A."/>
            <person name="Kelly M.S."/>
            <person name="Lemon K.P."/>
        </authorList>
    </citation>
    <scope>NUCLEOTIDE SEQUENCE [LARGE SCALE GENOMIC DNA]</scope>
    <source>
        <strain evidence="4 5">KPL2811</strain>
    </source>
</reference>
<accession>A0ABT7FYZ0</accession>
<dbReference type="CDD" id="cd03214">
    <property type="entry name" value="ABC_Iron-Siderophores_B12_Hemin"/>
    <property type="match status" value="1"/>
</dbReference>
<dbReference type="InterPro" id="IPR017871">
    <property type="entry name" value="ABC_transporter-like_CS"/>
</dbReference>
<dbReference type="GeneID" id="64189440"/>
<name>A0ABT7FYZ0_9CORY</name>
<dbReference type="Proteomes" id="UP001243856">
    <property type="component" value="Unassembled WGS sequence"/>
</dbReference>
<keyword evidence="2 4" id="KW-0067">ATP-binding</keyword>
<dbReference type="PROSITE" id="PS50893">
    <property type="entry name" value="ABC_TRANSPORTER_2"/>
    <property type="match status" value="1"/>
</dbReference>
<gene>
    <name evidence="4" type="ORF">QPX45_00240</name>
</gene>
<dbReference type="PROSITE" id="PS00211">
    <property type="entry name" value="ABC_TRANSPORTER_1"/>
    <property type="match status" value="1"/>
</dbReference>
<proteinExistence type="predicted"/>